<dbReference type="EMBL" id="LXQA010077667">
    <property type="protein sequence ID" value="MCI10799.1"/>
    <property type="molecule type" value="Genomic_DNA"/>
</dbReference>
<reference evidence="2 3" key="1">
    <citation type="journal article" date="2018" name="Front. Plant Sci.">
        <title>Red Clover (Trifolium pratense) and Zigzag Clover (T. medium) - A Picture of Genomic Similarities and Differences.</title>
        <authorList>
            <person name="Dluhosova J."/>
            <person name="Istvanek J."/>
            <person name="Nedelnik J."/>
            <person name="Repkova J."/>
        </authorList>
    </citation>
    <scope>NUCLEOTIDE SEQUENCE [LARGE SCALE GENOMIC DNA]</scope>
    <source>
        <strain evidence="3">cv. 10/8</strain>
        <tissue evidence="2">Leaf</tissue>
    </source>
</reference>
<evidence type="ECO:0000313" key="3">
    <source>
        <dbReference type="Proteomes" id="UP000265520"/>
    </source>
</evidence>
<evidence type="ECO:0000313" key="2">
    <source>
        <dbReference type="EMBL" id="MCI10799.1"/>
    </source>
</evidence>
<organism evidence="2 3">
    <name type="scientific">Trifolium medium</name>
    <dbReference type="NCBI Taxonomy" id="97028"/>
    <lineage>
        <taxon>Eukaryota</taxon>
        <taxon>Viridiplantae</taxon>
        <taxon>Streptophyta</taxon>
        <taxon>Embryophyta</taxon>
        <taxon>Tracheophyta</taxon>
        <taxon>Spermatophyta</taxon>
        <taxon>Magnoliopsida</taxon>
        <taxon>eudicotyledons</taxon>
        <taxon>Gunneridae</taxon>
        <taxon>Pentapetalae</taxon>
        <taxon>rosids</taxon>
        <taxon>fabids</taxon>
        <taxon>Fabales</taxon>
        <taxon>Fabaceae</taxon>
        <taxon>Papilionoideae</taxon>
        <taxon>50 kb inversion clade</taxon>
        <taxon>NPAAA clade</taxon>
        <taxon>Hologalegina</taxon>
        <taxon>IRL clade</taxon>
        <taxon>Trifolieae</taxon>
        <taxon>Trifolium</taxon>
    </lineage>
</organism>
<keyword evidence="3" id="KW-1185">Reference proteome</keyword>
<dbReference type="AlphaFoldDB" id="A0A392PH29"/>
<protein>
    <submittedName>
        <fullName evidence="2">AMP deaminase-like</fullName>
    </submittedName>
</protein>
<name>A0A392PH29_9FABA</name>
<comment type="caution">
    <text evidence="2">The sequence shown here is derived from an EMBL/GenBank/DDBJ whole genome shotgun (WGS) entry which is preliminary data.</text>
</comment>
<feature type="region of interest" description="Disordered" evidence="1">
    <location>
        <begin position="31"/>
        <end position="51"/>
    </location>
</feature>
<evidence type="ECO:0000256" key="1">
    <source>
        <dbReference type="SAM" id="MobiDB-lite"/>
    </source>
</evidence>
<proteinExistence type="predicted"/>
<sequence length="51" mass="5803">MAVSAFFIHRRTVDHVLHRIVEIRRVPPALTTDEANSDDKSRVISSLSFNP</sequence>
<dbReference type="Proteomes" id="UP000265520">
    <property type="component" value="Unassembled WGS sequence"/>
</dbReference>
<accession>A0A392PH29</accession>